<protein>
    <recommendedName>
        <fullName evidence="4">Extracellular membrane protein CFEM domain-containing protein</fullName>
    </recommendedName>
</protein>
<keyword evidence="1" id="KW-0732">Signal</keyword>
<reference evidence="2 3" key="1">
    <citation type="journal article" date="2015" name="Genome Biol. Evol.">
        <title>Phylogenomic analyses indicate that early fungi evolved digesting cell walls of algal ancestors of land plants.</title>
        <authorList>
            <person name="Chang Y."/>
            <person name="Wang S."/>
            <person name="Sekimoto S."/>
            <person name="Aerts A.L."/>
            <person name="Choi C."/>
            <person name="Clum A."/>
            <person name="LaButti K.M."/>
            <person name="Lindquist E.A."/>
            <person name="Yee Ngan C."/>
            <person name="Ohm R.A."/>
            <person name="Salamov A.A."/>
            <person name="Grigoriev I.V."/>
            <person name="Spatafora J.W."/>
            <person name="Berbee M.L."/>
        </authorList>
    </citation>
    <scope>NUCLEOTIDE SEQUENCE [LARGE SCALE GENOMIC DNA]</scope>
    <source>
        <strain evidence="2 3">NRRL 28638</strain>
    </source>
</reference>
<keyword evidence="3" id="KW-1185">Reference proteome</keyword>
<dbReference type="AlphaFoldDB" id="A0A137NUC3"/>
<organism evidence="2 3">
    <name type="scientific">Conidiobolus coronatus (strain ATCC 28846 / CBS 209.66 / NRRL 28638)</name>
    <name type="common">Delacroixia coronata</name>
    <dbReference type="NCBI Taxonomy" id="796925"/>
    <lineage>
        <taxon>Eukaryota</taxon>
        <taxon>Fungi</taxon>
        <taxon>Fungi incertae sedis</taxon>
        <taxon>Zoopagomycota</taxon>
        <taxon>Entomophthoromycotina</taxon>
        <taxon>Entomophthoromycetes</taxon>
        <taxon>Entomophthorales</taxon>
        <taxon>Ancylistaceae</taxon>
        <taxon>Conidiobolus</taxon>
    </lineage>
</organism>
<dbReference type="Proteomes" id="UP000070444">
    <property type="component" value="Unassembled WGS sequence"/>
</dbReference>
<name>A0A137NUC3_CONC2</name>
<sequence length="106" mass="11586">MQLIKLSLLIVRAYSLWGPCVEEEGGVEGAKSCFRVVSYLDGNGPINKLCSPPKTCSICLDFVNRGGECVCGFSCYDYKKHTALNSSKKQAKCNKGTNNLMITLVK</sequence>
<feature type="chain" id="PRO_5012768640" description="Extracellular membrane protein CFEM domain-containing protein" evidence="1">
    <location>
        <begin position="16"/>
        <end position="106"/>
    </location>
</feature>
<accession>A0A137NUC3</accession>
<proteinExistence type="predicted"/>
<feature type="signal peptide" evidence="1">
    <location>
        <begin position="1"/>
        <end position="15"/>
    </location>
</feature>
<evidence type="ECO:0000313" key="3">
    <source>
        <dbReference type="Proteomes" id="UP000070444"/>
    </source>
</evidence>
<evidence type="ECO:0000256" key="1">
    <source>
        <dbReference type="SAM" id="SignalP"/>
    </source>
</evidence>
<dbReference type="EMBL" id="KQ964746">
    <property type="protein sequence ID" value="KXN66271.1"/>
    <property type="molecule type" value="Genomic_DNA"/>
</dbReference>
<evidence type="ECO:0008006" key="4">
    <source>
        <dbReference type="Google" id="ProtNLM"/>
    </source>
</evidence>
<evidence type="ECO:0000313" key="2">
    <source>
        <dbReference type="EMBL" id="KXN66271.1"/>
    </source>
</evidence>
<gene>
    <name evidence="2" type="ORF">CONCODRAFT_11919</name>
</gene>